<dbReference type="SUPFAM" id="SSF55729">
    <property type="entry name" value="Acyl-CoA N-acyltransferases (Nat)"/>
    <property type="match status" value="1"/>
</dbReference>
<proteinExistence type="predicted"/>
<evidence type="ECO:0000313" key="3">
    <source>
        <dbReference type="Proteomes" id="UP000294564"/>
    </source>
</evidence>
<dbReference type="GO" id="GO:0005840">
    <property type="term" value="C:ribosome"/>
    <property type="evidence" value="ECO:0007669"/>
    <property type="project" value="UniProtKB-KW"/>
</dbReference>
<dbReference type="Proteomes" id="UP000294564">
    <property type="component" value="Unassembled WGS sequence"/>
</dbReference>
<sequence>MIVYAQTSSKTELLQILELQQKNLPIKLTDDEKQREGFVTVEHDYETLYNMHKVHPHIIAKDNETVVGYALSMSTAFKDVIPVLIPMFVEIEKMKIEQNFIVMGQVCVDKEYRGKGIFRGLYDKMKEAFSGKYSAIITEIDTENIRSINAHKAIGFKTICEYSSNNQLWKVVAMEI</sequence>
<evidence type="ECO:0000259" key="1">
    <source>
        <dbReference type="PROSITE" id="PS51186"/>
    </source>
</evidence>
<dbReference type="Pfam" id="PF00583">
    <property type="entry name" value="Acetyltransf_1"/>
    <property type="match status" value="1"/>
</dbReference>
<dbReference type="AlphaFoldDB" id="A0A4R2P0S5"/>
<dbReference type="InterPro" id="IPR016181">
    <property type="entry name" value="Acyl_CoA_acyltransferase"/>
</dbReference>
<dbReference type="EMBL" id="SLXM01000001">
    <property type="protein sequence ID" value="TCP28087.1"/>
    <property type="molecule type" value="Genomic_DNA"/>
</dbReference>
<reference evidence="2 3" key="1">
    <citation type="submission" date="2019-03" db="EMBL/GenBank/DDBJ databases">
        <title>Genomic Encyclopedia of Type Strains, Phase IV (KMG-IV): sequencing the most valuable type-strain genomes for metagenomic binning, comparative biology and taxonomic classification.</title>
        <authorList>
            <person name="Goeker M."/>
        </authorList>
    </citation>
    <scope>NUCLEOTIDE SEQUENCE [LARGE SCALE GENOMIC DNA]</scope>
    <source>
        <strain evidence="2 3">DSM 14836</strain>
    </source>
</reference>
<dbReference type="RefSeq" id="WP_132791761.1">
    <property type="nucleotide sequence ID" value="NZ_SLXM01000001.1"/>
</dbReference>
<keyword evidence="2" id="KW-0687">Ribonucleoprotein</keyword>
<name>A0A4R2P0S5_9FLAO</name>
<dbReference type="CDD" id="cd04301">
    <property type="entry name" value="NAT_SF"/>
    <property type="match status" value="1"/>
</dbReference>
<dbReference type="Gene3D" id="3.40.630.30">
    <property type="match status" value="1"/>
</dbReference>
<feature type="domain" description="N-acetyltransferase" evidence="1">
    <location>
        <begin position="1"/>
        <end position="176"/>
    </location>
</feature>
<keyword evidence="3" id="KW-1185">Reference proteome</keyword>
<protein>
    <submittedName>
        <fullName evidence="2">Ribosomal protein S18 acetylase RimI-like enzyme</fullName>
    </submittedName>
</protein>
<dbReference type="GO" id="GO:0016747">
    <property type="term" value="F:acyltransferase activity, transferring groups other than amino-acyl groups"/>
    <property type="evidence" value="ECO:0007669"/>
    <property type="project" value="InterPro"/>
</dbReference>
<keyword evidence="2" id="KW-0689">Ribosomal protein</keyword>
<dbReference type="OrthoDB" id="5109343at2"/>
<gene>
    <name evidence="2" type="ORF">EV195_101247</name>
</gene>
<accession>A0A4R2P0S5</accession>
<dbReference type="InterPro" id="IPR000182">
    <property type="entry name" value="GNAT_dom"/>
</dbReference>
<organism evidence="2 3">
    <name type="scientific">Tenacibaculum skagerrakense</name>
    <dbReference type="NCBI Taxonomy" id="186571"/>
    <lineage>
        <taxon>Bacteria</taxon>
        <taxon>Pseudomonadati</taxon>
        <taxon>Bacteroidota</taxon>
        <taxon>Flavobacteriia</taxon>
        <taxon>Flavobacteriales</taxon>
        <taxon>Flavobacteriaceae</taxon>
        <taxon>Tenacibaculum</taxon>
    </lineage>
</organism>
<evidence type="ECO:0000313" key="2">
    <source>
        <dbReference type="EMBL" id="TCP28087.1"/>
    </source>
</evidence>
<comment type="caution">
    <text evidence="2">The sequence shown here is derived from an EMBL/GenBank/DDBJ whole genome shotgun (WGS) entry which is preliminary data.</text>
</comment>
<dbReference type="PROSITE" id="PS51186">
    <property type="entry name" value="GNAT"/>
    <property type="match status" value="1"/>
</dbReference>